<evidence type="ECO:0000256" key="3">
    <source>
        <dbReference type="PROSITE-ProRule" id="PRU00023"/>
    </source>
</evidence>
<keyword evidence="1" id="KW-0677">Repeat</keyword>
<dbReference type="Proteomes" id="UP000033358">
    <property type="component" value="Unassembled WGS sequence"/>
</dbReference>
<dbReference type="EMBL" id="JYHA01000127">
    <property type="protein sequence ID" value="KKB96148.1"/>
    <property type="molecule type" value="Genomic_DNA"/>
</dbReference>
<organism evidence="4 5">
    <name type="scientific">Candidatus Arcanibacter lacustris</name>
    <dbReference type="NCBI Taxonomy" id="1607817"/>
    <lineage>
        <taxon>Bacteria</taxon>
        <taxon>Pseudomonadati</taxon>
        <taxon>Pseudomonadota</taxon>
        <taxon>Alphaproteobacteria</taxon>
        <taxon>Rickettsiales</taxon>
        <taxon>Candidatus Arcanibacter</taxon>
    </lineage>
</organism>
<evidence type="ECO:0000313" key="5">
    <source>
        <dbReference type="Proteomes" id="UP000033358"/>
    </source>
</evidence>
<reference evidence="4 5" key="1">
    <citation type="submission" date="2015-02" db="EMBL/GenBank/DDBJ databases">
        <title>Single cell genomics of a rare environmental alphaproteobacterium provides unique insights into Rickettsiaceae evolution.</title>
        <authorList>
            <person name="Martijn J."/>
            <person name="Schulz F."/>
            <person name="Zaremba-Niedzwiedzka K."/>
            <person name="Viklund J."/>
            <person name="Stepanauskas R."/>
            <person name="Andersson S.G.E."/>
            <person name="Horn M."/>
            <person name="Guy L."/>
            <person name="Ettema T.J.G."/>
        </authorList>
    </citation>
    <scope>NUCLEOTIDE SEQUENCE [LARGE SCALE GENOMIC DNA]</scope>
    <source>
        <strain evidence="4 5">SCGC AAA041-L04</strain>
    </source>
</reference>
<dbReference type="PROSITE" id="PS50297">
    <property type="entry name" value="ANK_REP_REGION"/>
    <property type="match status" value="3"/>
</dbReference>
<keyword evidence="2 3" id="KW-0040">ANK repeat</keyword>
<accession>A0A0F5MMV8</accession>
<gene>
    <name evidence="4" type="ORF">SZ25_00773</name>
</gene>
<dbReference type="SMART" id="SM00248">
    <property type="entry name" value="ANK"/>
    <property type="match status" value="7"/>
</dbReference>
<dbReference type="Pfam" id="PF12796">
    <property type="entry name" value="Ank_2"/>
    <property type="match status" value="1"/>
</dbReference>
<dbReference type="Gene3D" id="1.25.40.20">
    <property type="entry name" value="Ankyrin repeat-containing domain"/>
    <property type="match status" value="3"/>
</dbReference>
<name>A0A0F5MMV8_9RICK</name>
<feature type="repeat" description="ANK" evidence="3">
    <location>
        <begin position="98"/>
        <end position="130"/>
    </location>
</feature>
<keyword evidence="5" id="KW-1185">Reference proteome</keyword>
<dbReference type="InterPro" id="IPR036770">
    <property type="entry name" value="Ankyrin_rpt-contain_sf"/>
</dbReference>
<evidence type="ECO:0000256" key="1">
    <source>
        <dbReference type="ARBA" id="ARBA00022737"/>
    </source>
</evidence>
<dbReference type="InterPro" id="IPR002110">
    <property type="entry name" value="Ankyrin_rpt"/>
</dbReference>
<protein>
    <submittedName>
        <fullName evidence="4">Ankyrin repeats (3 copies)</fullName>
    </submittedName>
</protein>
<dbReference type="AlphaFoldDB" id="A0A0F5MMV8"/>
<proteinExistence type="predicted"/>
<dbReference type="SUPFAM" id="SSF48403">
    <property type="entry name" value="Ankyrin repeat"/>
    <property type="match status" value="1"/>
</dbReference>
<feature type="repeat" description="ANK" evidence="3">
    <location>
        <begin position="312"/>
        <end position="344"/>
    </location>
</feature>
<evidence type="ECO:0000313" key="4">
    <source>
        <dbReference type="EMBL" id="KKB96148.1"/>
    </source>
</evidence>
<feature type="repeat" description="ANK" evidence="3">
    <location>
        <begin position="345"/>
        <end position="377"/>
    </location>
</feature>
<comment type="caution">
    <text evidence="4">The sequence shown here is derived from an EMBL/GenBank/DDBJ whole genome shotgun (WGS) entry which is preliminary data.</text>
</comment>
<evidence type="ECO:0000256" key="2">
    <source>
        <dbReference type="ARBA" id="ARBA00023043"/>
    </source>
</evidence>
<dbReference type="PANTHER" id="PTHR24198:SF165">
    <property type="entry name" value="ANKYRIN REPEAT-CONTAINING PROTEIN-RELATED"/>
    <property type="match status" value="1"/>
</dbReference>
<sequence>MTKEINFEVITNELKYNGTIEADDVSDEIKLKYNGTILDKEVVEQYMSWRDANNKTIIHSIVESINEPELKDNHFLTNLLNYTKTNKISCNLNAEDSHGYVPLYTAIHTNNIVAANILLYFGADLDYTNYLGNTIFHQGAINKQGEFIYKIMQYVDGFQKQGMNISYNLNIQSKSGLTPIHIAVFNRDLDLISSIVKKSDLSLVTQKGYGVLEIAAISKNYDLMDPLMKYNATVSRDARQDKTIFHIVLEDFALTKEQKLEYLKLLAKNGRSVDKAEPNNGFKIIHDAVLTQSPEIVKLFVDQANVNAAAYGNITPLHLAAKAGLDDVAQVLIENGARIGAKTFNGYTSMHYAAFTGNKKLMEMLVAKDYSKSLIHEKDYVLGLTAKDYADWRLKIDSQSNSPYLEKIQELYPFFKDNNITSDRENDDYFNNTEVFNDTYPKLIDLANQTNPNPVHKQAPKALEQKFLLEMKNWGKLLTEFAALDQKEPSELKNAEAKIAFFAKDVSTSSILLIQECLEQHSIALIANLDPELPEFCTDQLYYVNTHQWNDIVWDFI</sequence>
<dbReference type="PROSITE" id="PS50088">
    <property type="entry name" value="ANK_REPEAT"/>
    <property type="match status" value="3"/>
</dbReference>
<dbReference type="PANTHER" id="PTHR24198">
    <property type="entry name" value="ANKYRIN REPEAT AND PROTEIN KINASE DOMAIN-CONTAINING PROTEIN"/>
    <property type="match status" value="1"/>
</dbReference>